<evidence type="ECO:0000256" key="6">
    <source>
        <dbReference type="RuleBase" id="RU003682"/>
    </source>
</evidence>
<dbReference type="PROSITE" id="PS51471">
    <property type="entry name" value="FE2OG_OXY"/>
    <property type="match status" value="1"/>
</dbReference>
<evidence type="ECO:0000256" key="3">
    <source>
        <dbReference type="ARBA" id="ARBA00022896"/>
    </source>
</evidence>
<dbReference type="PANTHER" id="PTHR47991">
    <property type="entry name" value="OXOGLUTARATE/IRON-DEPENDENT DIOXYGENASE"/>
    <property type="match status" value="1"/>
</dbReference>
<dbReference type="InterPro" id="IPR044861">
    <property type="entry name" value="IPNS-like_FE2OG_OXY"/>
</dbReference>
<dbReference type="eggNOG" id="KOG0143">
    <property type="taxonomic scope" value="Eukaryota"/>
</dbReference>
<dbReference type="Gene3D" id="2.60.120.330">
    <property type="entry name" value="B-lactam Antibiotic, Isopenicillin N Synthase, Chain"/>
    <property type="match status" value="2"/>
</dbReference>
<feature type="domain" description="Fe2OG dioxygenase" evidence="7">
    <location>
        <begin position="168"/>
        <end position="268"/>
    </location>
</feature>
<proteinExistence type="inferred from homology"/>
<dbReference type="InterPro" id="IPR005123">
    <property type="entry name" value="Oxoglu/Fe-dep_dioxygenase_dom"/>
</dbReference>
<dbReference type="EMBL" id="EQ974094">
    <property type="protein sequence ID" value="EEF33888.1"/>
    <property type="molecule type" value="Genomic_DNA"/>
</dbReference>
<evidence type="ECO:0000256" key="2">
    <source>
        <dbReference type="ARBA" id="ARBA00022723"/>
    </source>
</evidence>
<dbReference type="Proteomes" id="UP000008311">
    <property type="component" value="Unassembled WGS sequence"/>
</dbReference>
<gene>
    <name evidence="8" type="ORF">RCOM_1181490</name>
</gene>
<dbReference type="GO" id="GO:0046872">
    <property type="term" value="F:metal ion binding"/>
    <property type="evidence" value="ECO:0007669"/>
    <property type="project" value="UniProtKB-KW"/>
</dbReference>
<evidence type="ECO:0000256" key="5">
    <source>
        <dbReference type="ARBA" id="ARBA00023004"/>
    </source>
</evidence>
<evidence type="ECO:0000313" key="8">
    <source>
        <dbReference type="EMBL" id="EEF33888.1"/>
    </source>
</evidence>
<evidence type="ECO:0000256" key="4">
    <source>
        <dbReference type="ARBA" id="ARBA00023002"/>
    </source>
</evidence>
<reference evidence="9" key="1">
    <citation type="journal article" date="2010" name="Nat. Biotechnol.">
        <title>Draft genome sequence of the oilseed species Ricinus communis.</title>
        <authorList>
            <person name="Chan A.P."/>
            <person name="Crabtree J."/>
            <person name="Zhao Q."/>
            <person name="Lorenzi H."/>
            <person name="Orvis J."/>
            <person name="Puiu D."/>
            <person name="Melake-Berhan A."/>
            <person name="Jones K.M."/>
            <person name="Redman J."/>
            <person name="Chen G."/>
            <person name="Cahoon E.B."/>
            <person name="Gedil M."/>
            <person name="Stanke M."/>
            <person name="Haas B.J."/>
            <person name="Wortman J.R."/>
            <person name="Fraser-Liggett C.M."/>
            <person name="Ravel J."/>
            <person name="Rabinowicz P.D."/>
        </authorList>
    </citation>
    <scope>NUCLEOTIDE SEQUENCE [LARGE SCALE GENOMIC DNA]</scope>
    <source>
        <strain evidence="9">cv. Hale</strain>
    </source>
</reference>
<dbReference type="EC" id="1.14.11.23" evidence="8"/>
<keyword evidence="3" id="KW-0847">Vitamin C</keyword>
<evidence type="ECO:0000259" key="7">
    <source>
        <dbReference type="PROSITE" id="PS51471"/>
    </source>
</evidence>
<dbReference type="Pfam" id="PF14226">
    <property type="entry name" value="DIOX_N"/>
    <property type="match status" value="1"/>
</dbReference>
<evidence type="ECO:0000313" key="9">
    <source>
        <dbReference type="Proteomes" id="UP000008311"/>
    </source>
</evidence>
<organism evidence="8 9">
    <name type="scientific">Ricinus communis</name>
    <name type="common">Castor bean</name>
    <dbReference type="NCBI Taxonomy" id="3988"/>
    <lineage>
        <taxon>Eukaryota</taxon>
        <taxon>Viridiplantae</taxon>
        <taxon>Streptophyta</taxon>
        <taxon>Embryophyta</taxon>
        <taxon>Tracheophyta</taxon>
        <taxon>Spermatophyta</taxon>
        <taxon>Magnoliopsida</taxon>
        <taxon>eudicotyledons</taxon>
        <taxon>Gunneridae</taxon>
        <taxon>Pentapetalae</taxon>
        <taxon>rosids</taxon>
        <taxon>fabids</taxon>
        <taxon>Malpighiales</taxon>
        <taxon>Euphorbiaceae</taxon>
        <taxon>Acalyphoideae</taxon>
        <taxon>Acalypheae</taxon>
        <taxon>Ricinus</taxon>
    </lineage>
</organism>
<sequence>METNALSLGSSLLVPCVQELAKLSLESIPPRYVRQDQDQPINVQNQNVEVPVIDMERLLSQESMHSELAKLHCACRDWGFFQLVNHQVSASLLEKMKIEVQEFFNLPMEKKKKLWQYPGEVEGFGQPLLETLDTYSWEVKNLAKIILAQMAKTLEMEAKEMTEIFEDGHQSIRINYYPPCPQPEKVIGLTPHSDATGLTILLQLNEVEGLQINKNGKWVTVKPIPNAFIINIGDILEIISNGRYRSIEHRATVNSEKERLSIATFYAPKVEAEIGPAPSLITQQTPALFKRIGVEEYFRSLFARELHSKSHLHTLRI</sequence>
<dbReference type="InterPro" id="IPR027443">
    <property type="entry name" value="IPNS-like_sf"/>
</dbReference>
<dbReference type="AlphaFoldDB" id="B9SR52"/>
<keyword evidence="9" id="KW-1185">Reference proteome</keyword>
<protein>
    <submittedName>
        <fullName evidence="8">Naringenin,2-oxoglutarate 3-dioxygenase, putative</fullName>
        <ecNumber evidence="8">1.14.11.23</ecNumber>
    </submittedName>
</protein>
<dbReference type="GO" id="GO:0051213">
    <property type="term" value="F:dioxygenase activity"/>
    <property type="evidence" value="ECO:0007669"/>
    <property type="project" value="UniProtKB-KW"/>
</dbReference>
<dbReference type="GO" id="GO:0031418">
    <property type="term" value="F:L-ascorbic acid binding"/>
    <property type="evidence" value="ECO:0007669"/>
    <property type="project" value="UniProtKB-KW"/>
</dbReference>
<dbReference type="Pfam" id="PF03171">
    <property type="entry name" value="2OG-FeII_Oxy"/>
    <property type="match status" value="1"/>
</dbReference>
<evidence type="ECO:0000256" key="1">
    <source>
        <dbReference type="ARBA" id="ARBA00008056"/>
    </source>
</evidence>
<name>B9SR52_RICCO</name>
<comment type="similarity">
    <text evidence="1 6">Belongs to the iron/ascorbate-dependent oxidoreductase family.</text>
</comment>
<keyword evidence="5 6" id="KW-0408">Iron</keyword>
<dbReference type="InParanoid" id="B9SR52"/>
<accession>B9SR52</accession>
<keyword evidence="2 6" id="KW-0479">Metal-binding</keyword>
<keyword evidence="4 6" id="KW-0560">Oxidoreductase</keyword>
<dbReference type="InterPro" id="IPR026992">
    <property type="entry name" value="DIOX_N"/>
</dbReference>
<dbReference type="FunFam" id="2.60.120.330:FF:000001">
    <property type="entry name" value="Protein SRG1"/>
    <property type="match status" value="1"/>
</dbReference>
<dbReference type="SUPFAM" id="SSF51197">
    <property type="entry name" value="Clavaminate synthase-like"/>
    <property type="match status" value="1"/>
</dbReference>
<dbReference type="InterPro" id="IPR050295">
    <property type="entry name" value="Plant_2OG-oxidoreductases"/>
</dbReference>